<feature type="compositionally biased region" description="Basic residues" evidence="1">
    <location>
        <begin position="94"/>
        <end position="103"/>
    </location>
</feature>
<sequence>EPAAQPSLPAVLPGAGRRDAGDGRVRPGVRGLARALPVGRRHRAGARRVDGERRAGRRGRAPRRTAPCLAGGLDRDQRRAAGRRRPAVGAGRADRRRAVHRHPPGGQLGRGARPDVRRRGGRRGGGRRRRVRRHRHLADVDRRGRRPGLLDRARGRGRAGLRLRPGRGHRGLPPAADAGV</sequence>
<dbReference type="EMBL" id="CADCUM010000056">
    <property type="protein sequence ID" value="CAA9375691.1"/>
    <property type="molecule type" value="Genomic_DNA"/>
</dbReference>
<organism evidence="2">
    <name type="scientific">uncultured Nocardioides sp</name>
    <dbReference type="NCBI Taxonomy" id="198441"/>
    <lineage>
        <taxon>Bacteria</taxon>
        <taxon>Bacillati</taxon>
        <taxon>Actinomycetota</taxon>
        <taxon>Actinomycetes</taxon>
        <taxon>Propionibacteriales</taxon>
        <taxon>Nocardioidaceae</taxon>
        <taxon>Nocardioides</taxon>
        <taxon>environmental samples</taxon>
    </lineage>
</organism>
<evidence type="ECO:0000256" key="1">
    <source>
        <dbReference type="SAM" id="MobiDB-lite"/>
    </source>
</evidence>
<dbReference type="AlphaFoldDB" id="A0A6J4N2P5"/>
<gene>
    <name evidence="2" type="ORF">AVDCRST_MAG32-1163</name>
</gene>
<feature type="compositionally biased region" description="Basic residues" evidence="1">
    <location>
        <begin position="155"/>
        <end position="170"/>
    </location>
</feature>
<feature type="non-terminal residue" evidence="2">
    <location>
        <position position="180"/>
    </location>
</feature>
<feature type="compositionally biased region" description="Basic and acidic residues" evidence="1">
    <location>
        <begin position="137"/>
        <end position="154"/>
    </location>
</feature>
<proteinExistence type="predicted"/>
<feature type="non-terminal residue" evidence="2">
    <location>
        <position position="1"/>
    </location>
</feature>
<name>A0A6J4N2P5_9ACTN</name>
<accession>A0A6J4N2P5</accession>
<evidence type="ECO:0000313" key="2">
    <source>
        <dbReference type="EMBL" id="CAA9375691.1"/>
    </source>
</evidence>
<feature type="region of interest" description="Disordered" evidence="1">
    <location>
        <begin position="1"/>
        <end position="180"/>
    </location>
</feature>
<feature type="compositionally biased region" description="Low complexity" evidence="1">
    <location>
        <begin position="171"/>
        <end position="180"/>
    </location>
</feature>
<reference evidence="2" key="1">
    <citation type="submission" date="2020-02" db="EMBL/GenBank/DDBJ databases">
        <authorList>
            <person name="Meier V. D."/>
        </authorList>
    </citation>
    <scope>NUCLEOTIDE SEQUENCE</scope>
    <source>
        <strain evidence="2">AVDCRST_MAG32</strain>
    </source>
</reference>
<feature type="compositionally biased region" description="Basic and acidic residues" evidence="1">
    <location>
        <begin position="16"/>
        <end position="25"/>
    </location>
</feature>
<protein>
    <submittedName>
        <fullName evidence="2">Uncharacterized protein</fullName>
    </submittedName>
</protein>
<feature type="compositionally biased region" description="Basic residues" evidence="1">
    <location>
        <begin position="119"/>
        <end position="136"/>
    </location>
</feature>